<dbReference type="InterPro" id="IPR011882">
    <property type="entry name" value="PaaC"/>
</dbReference>
<reference evidence="1 2" key="1">
    <citation type="submission" date="2021-02" db="EMBL/GenBank/DDBJ databases">
        <title>Bacillus sp. RD4P76, an endophyte from a halophyte.</title>
        <authorList>
            <person name="Sun J.-Q."/>
        </authorList>
    </citation>
    <scope>NUCLEOTIDE SEQUENCE [LARGE SCALE GENOMIC DNA]</scope>
    <source>
        <strain evidence="1 2">RD4P76</strain>
    </source>
</reference>
<dbReference type="InterPro" id="IPR007814">
    <property type="entry name" value="PaaA_PaaC"/>
</dbReference>
<dbReference type="Proteomes" id="UP001518925">
    <property type="component" value="Unassembled WGS sequence"/>
</dbReference>
<dbReference type="PANTHER" id="PTHR30458">
    <property type="entry name" value="PHENYLACETIC ACID DEGRADATION PROTEIN PAA"/>
    <property type="match status" value="1"/>
</dbReference>
<sequence length="271" mass="30756">MSEQSKSISNPIYKEALTELLFQLADDDFIVAFRGSEWLGLAPHIEEDVAFSSISQDTMGHAAIFYKLLEDIGAGDMDYLAHARQAEDRRNSIMLEEVNGTGTYLSEPHFDWAFAVVRHYFYTQAKKIRIDSLKNSSYQPLAEAAVKVNMELYYHLLHWKTWFQELVKAGGEARERMEQAVKKVSSNLGDLFLLGDQSSNISSLGLIEGEEQIKQRWVATMTPVFENLQLQIPLTMEMEKGNGRIGQHTKDLEVALTTLSEVYNINPAANW</sequence>
<dbReference type="PANTHER" id="PTHR30458:SF0">
    <property type="entry name" value="1,2-PHENYLACETYL-COA EPOXIDASE, SUBUNIT C"/>
    <property type="match status" value="1"/>
</dbReference>
<dbReference type="NCBIfam" id="TIGR02158">
    <property type="entry name" value="PA_CoA_Oxy3"/>
    <property type="match status" value="1"/>
</dbReference>
<dbReference type="EMBL" id="JAFELM010000043">
    <property type="protein sequence ID" value="MBM6619405.1"/>
    <property type="molecule type" value="Genomic_DNA"/>
</dbReference>
<proteinExistence type="predicted"/>
<dbReference type="Gene3D" id="1.20.1260.10">
    <property type="match status" value="1"/>
</dbReference>
<gene>
    <name evidence="1" type="primary">paaC</name>
    <name evidence="1" type="ORF">JR050_17220</name>
</gene>
<protein>
    <submittedName>
        <fullName evidence="1">Phenylacetate-CoA oxygenase subunit PaaC</fullName>
    </submittedName>
</protein>
<evidence type="ECO:0000313" key="1">
    <source>
        <dbReference type="EMBL" id="MBM6619405.1"/>
    </source>
</evidence>
<keyword evidence="2" id="KW-1185">Reference proteome</keyword>
<dbReference type="SUPFAM" id="SSF47240">
    <property type="entry name" value="Ferritin-like"/>
    <property type="match status" value="1"/>
</dbReference>
<dbReference type="PIRSF" id="PIRSF037834">
    <property type="entry name" value="PA_CoA_Oase3"/>
    <property type="match status" value="1"/>
</dbReference>
<comment type="caution">
    <text evidence="1">The sequence shown here is derived from an EMBL/GenBank/DDBJ whole genome shotgun (WGS) entry which is preliminary data.</text>
</comment>
<accession>A0ABS2DLP2</accession>
<evidence type="ECO:0000313" key="2">
    <source>
        <dbReference type="Proteomes" id="UP001518925"/>
    </source>
</evidence>
<organism evidence="1 2">
    <name type="scientific">Bacillus suaedaesalsae</name>
    <dbReference type="NCBI Taxonomy" id="2810349"/>
    <lineage>
        <taxon>Bacteria</taxon>
        <taxon>Bacillati</taxon>
        <taxon>Bacillota</taxon>
        <taxon>Bacilli</taxon>
        <taxon>Bacillales</taxon>
        <taxon>Bacillaceae</taxon>
        <taxon>Bacillus</taxon>
    </lineage>
</organism>
<dbReference type="Pfam" id="PF05138">
    <property type="entry name" value="PaaA_PaaC"/>
    <property type="match status" value="1"/>
</dbReference>
<name>A0ABS2DLP2_9BACI</name>
<dbReference type="InterPro" id="IPR052703">
    <property type="entry name" value="Aromatic_CoA_ox/epox"/>
</dbReference>
<dbReference type="InterPro" id="IPR009078">
    <property type="entry name" value="Ferritin-like_SF"/>
</dbReference>
<dbReference type="InterPro" id="IPR012347">
    <property type="entry name" value="Ferritin-like"/>
</dbReference>
<dbReference type="RefSeq" id="WP_204204857.1">
    <property type="nucleotide sequence ID" value="NZ_JAFELM010000043.1"/>
</dbReference>